<gene>
    <name evidence="3" type="ORF">I6U51_00270</name>
</gene>
<dbReference type="Gene3D" id="1.10.10.2840">
    <property type="entry name" value="PucR C-terminal helix-turn-helix domain"/>
    <property type="match status" value="1"/>
</dbReference>
<organism evidence="3 4">
    <name type="scientific">Clostridium aciditolerans</name>
    <dbReference type="NCBI Taxonomy" id="339861"/>
    <lineage>
        <taxon>Bacteria</taxon>
        <taxon>Bacillati</taxon>
        <taxon>Bacillota</taxon>
        <taxon>Clostridia</taxon>
        <taxon>Eubacteriales</taxon>
        <taxon>Clostridiaceae</taxon>
        <taxon>Clostridium</taxon>
    </lineage>
</organism>
<name>A0A934M1I7_9CLOT</name>
<dbReference type="PANTHER" id="PTHR33744">
    <property type="entry name" value="CARBOHYDRATE DIACID REGULATOR"/>
    <property type="match status" value="1"/>
</dbReference>
<reference evidence="3" key="1">
    <citation type="submission" date="2020-12" db="EMBL/GenBank/DDBJ databases">
        <title>Clostridium thailandense sp. nov., a novel acetogenic bacterium isolated from peat land soil in Thailand.</title>
        <authorList>
            <person name="Chaikitkaew S."/>
            <person name="Birkeland N.K."/>
        </authorList>
    </citation>
    <scope>NUCLEOTIDE SEQUENCE</scope>
    <source>
        <strain evidence="3">DSM 17425</strain>
    </source>
</reference>
<protein>
    <submittedName>
        <fullName evidence="3">PucR family transcriptional regulator</fullName>
    </submittedName>
</protein>
<dbReference type="Proteomes" id="UP000622687">
    <property type="component" value="Unassembled WGS sequence"/>
</dbReference>
<keyword evidence="4" id="KW-1185">Reference proteome</keyword>
<dbReference type="InterPro" id="IPR042070">
    <property type="entry name" value="PucR_C-HTH_sf"/>
</dbReference>
<dbReference type="Pfam" id="PF13556">
    <property type="entry name" value="HTH_30"/>
    <property type="match status" value="1"/>
</dbReference>
<evidence type="ECO:0000259" key="2">
    <source>
        <dbReference type="Pfam" id="PF13556"/>
    </source>
</evidence>
<dbReference type="PANTHER" id="PTHR33744:SF1">
    <property type="entry name" value="DNA-BINDING TRANSCRIPTIONAL ACTIVATOR ADER"/>
    <property type="match status" value="1"/>
</dbReference>
<feature type="domain" description="PucR C-terminal helix-turn-helix" evidence="2">
    <location>
        <begin position="473"/>
        <end position="530"/>
    </location>
</feature>
<proteinExistence type="predicted"/>
<dbReference type="InterPro" id="IPR051448">
    <property type="entry name" value="CdaR-like_regulators"/>
</dbReference>
<dbReference type="InterPro" id="IPR012914">
    <property type="entry name" value="PucR_dom"/>
</dbReference>
<dbReference type="EMBL" id="JAEEGB010000001">
    <property type="protein sequence ID" value="MBI6871137.1"/>
    <property type="molecule type" value="Genomic_DNA"/>
</dbReference>
<dbReference type="AlphaFoldDB" id="A0A934M1I7"/>
<dbReference type="RefSeq" id="WP_211140604.1">
    <property type="nucleotide sequence ID" value="NZ_JAEEGB010000001.1"/>
</dbReference>
<accession>A0A934M1I7</accession>
<evidence type="ECO:0000313" key="3">
    <source>
        <dbReference type="EMBL" id="MBI6871137.1"/>
    </source>
</evidence>
<feature type="domain" description="Purine catabolism PurC-like" evidence="1">
    <location>
        <begin position="6"/>
        <end position="124"/>
    </location>
</feature>
<evidence type="ECO:0000313" key="4">
    <source>
        <dbReference type="Proteomes" id="UP000622687"/>
    </source>
</evidence>
<sequence length="541" mass="63294">MNIKAVLKTQSLNGSKVIAGKDGLLNEIYGVNVLEALDIENWGKFGEVILTSYFALHNLSDSELDSFFEKIHTIGISAIIIKLDRLVHQIPSKIIELCNKHSIPLIQINKEVKYESIILDILEPIIDKNVYLLNKYYEVHSELTSLALKIPSIEEMLYEFKKMILRDVSFINSAKGTEISTNPKLSDVTILGKSEVLNEKYMQFNYERYDVIYNTSNQKKAGTQIRVHISYLEFNDYELIIHEESDPIDSEDFMVIENAVKFLQMELLKKYVISQSLFQQKNNIISDLLNDRLYDRKDIDDVLESLEISSCKFYQLILIKLYQVDENKNLDKNLMLPILSRIRNKFKLMFKDMAFLEKSDRIVFIFNFNDDKDSINIDNIEKIMQALVENNLFKDYYYRISISSKVERADIPKANKEVLDTQKILRSFHNSNKILSYEELGIYKLFLESNSLNELQKFIPPKISKFVLEYPQLFETLKIFLDSNQSYITASEKLFLHPKTVRYRIDKTKAILNIELTDPEEILQIQVASRLFKLIEQEEHK</sequence>
<evidence type="ECO:0000259" key="1">
    <source>
        <dbReference type="Pfam" id="PF07905"/>
    </source>
</evidence>
<dbReference type="Pfam" id="PF07905">
    <property type="entry name" value="PucR"/>
    <property type="match status" value="1"/>
</dbReference>
<dbReference type="InterPro" id="IPR025736">
    <property type="entry name" value="PucR_C-HTH_dom"/>
</dbReference>
<comment type="caution">
    <text evidence="3">The sequence shown here is derived from an EMBL/GenBank/DDBJ whole genome shotgun (WGS) entry which is preliminary data.</text>
</comment>